<dbReference type="InterPro" id="IPR006913">
    <property type="entry name" value="CENP-V/GFA"/>
</dbReference>
<comment type="similarity">
    <text evidence="1">Belongs to the Gfa family.</text>
</comment>
<proteinExistence type="inferred from homology"/>
<dbReference type="RefSeq" id="WP_106336239.1">
    <property type="nucleotide sequence ID" value="NZ_PVZS01000007.1"/>
</dbReference>
<evidence type="ECO:0000259" key="5">
    <source>
        <dbReference type="PROSITE" id="PS51891"/>
    </source>
</evidence>
<keyword evidence="3" id="KW-0862">Zinc</keyword>
<comment type="caution">
    <text evidence="6">The sequence shown here is derived from an EMBL/GenBank/DDBJ whole genome shotgun (WGS) entry which is preliminary data.</text>
</comment>
<dbReference type="OrthoDB" id="9807246at2"/>
<dbReference type="GO" id="GO:0016846">
    <property type="term" value="F:carbon-sulfur lyase activity"/>
    <property type="evidence" value="ECO:0007669"/>
    <property type="project" value="InterPro"/>
</dbReference>
<keyword evidence="7" id="KW-1185">Reference proteome</keyword>
<evidence type="ECO:0000256" key="4">
    <source>
        <dbReference type="ARBA" id="ARBA00023239"/>
    </source>
</evidence>
<accession>A0A2T1HVD5</accession>
<keyword evidence="2" id="KW-0479">Metal-binding</keyword>
<dbReference type="SUPFAM" id="SSF51316">
    <property type="entry name" value="Mss4-like"/>
    <property type="match status" value="1"/>
</dbReference>
<name>A0A2T1HVD5_9HYPH</name>
<evidence type="ECO:0000313" key="6">
    <source>
        <dbReference type="EMBL" id="PSC05604.1"/>
    </source>
</evidence>
<reference evidence="7" key="1">
    <citation type="submission" date="2018-03" db="EMBL/GenBank/DDBJ databases">
        <authorList>
            <person name="Sun L."/>
            <person name="Liu H."/>
            <person name="Chen W."/>
            <person name="Huang K."/>
            <person name="Liu W."/>
            <person name="Gao X."/>
        </authorList>
    </citation>
    <scope>NUCLEOTIDE SEQUENCE [LARGE SCALE GENOMIC DNA]</scope>
    <source>
        <strain evidence="7">SH9</strain>
    </source>
</reference>
<dbReference type="Pfam" id="PF04828">
    <property type="entry name" value="GFA"/>
    <property type="match status" value="1"/>
</dbReference>
<dbReference type="Gene3D" id="3.90.1590.10">
    <property type="entry name" value="glutathione-dependent formaldehyde- activating enzyme (gfa)"/>
    <property type="match status" value="1"/>
</dbReference>
<dbReference type="PANTHER" id="PTHR33337">
    <property type="entry name" value="GFA DOMAIN-CONTAINING PROTEIN"/>
    <property type="match status" value="1"/>
</dbReference>
<dbReference type="InterPro" id="IPR011057">
    <property type="entry name" value="Mss4-like_sf"/>
</dbReference>
<gene>
    <name evidence="6" type="ORF">SLNSH_08490</name>
</gene>
<feature type="domain" description="CENP-V/GFA" evidence="5">
    <location>
        <begin position="2"/>
        <end position="120"/>
    </location>
</feature>
<evidence type="ECO:0000313" key="7">
    <source>
        <dbReference type="Proteomes" id="UP000239772"/>
    </source>
</evidence>
<sequence length="132" mass="14589">MREATCSCGRLRIACDGEPDIVSLCHCLDCQRRTGSAFGVQAWFAEDRVSLPNGEIERHTRVADSGGSVHYGFCRSCGSTVFWRADKQPGKIAVAVGAFADPTFPAPARSIWERRQHPWTKRIEDLAAKHAD</sequence>
<dbReference type="Proteomes" id="UP000239772">
    <property type="component" value="Unassembled WGS sequence"/>
</dbReference>
<evidence type="ECO:0000256" key="1">
    <source>
        <dbReference type="ARBA" id="ARBA00005495"/>
    </source>
</evidence>
<evidence type="ECO:0000256" key="2">
    <source>
        <dbReference type="ARBA" id="ARBA00022723"/>
    </source>
</evidence>
<protein>
    <submittedName>
        <fullName evidence="6">Aldehyde-activating protein</fullName>
    </submittedName>
</protein>
<dbReference type="EMBL" id="PVZS01000007">
    <property type="protein sequence ID" value="PSC05604.1"/>
    <property type="molecule type" value="Genomic_DNA"/>
</dbReference>
<dbReference type="PANTHER" id="PTHR33337:SF40">
    <property type="entry name" value="CENP-V_GFA DOMAIN-CONTAINING PROTEIN-RELATED"/>
    <property type="match status" value="1"/>
</dbReference>
<evidence type="ECO:0000256" key="3">
    <source>
        <dbReference type="ARBA" id="ARBA00022833"/>
    </source>
</evidence>
<dbReference type="GO" id="GO:0046872">
    <property type="term" value="F:metal ion binding"/>
    <property type="evidence" value="ECO:0007669"/>
    <property type="project" value="UniProtKB-KW"/>
</dbReference>
<dbReference type="PROSITE" id="PS51891">
    <property type="entry name" value="CENP_V_GFA"/>
    <property type="match status" value="1"/>
</dbReference>
<dbReference type="AlphaFoldDB" id="A0A2T1HVD5"/>
<keyword evidence="4" id="KW-0456">Lyase</keyword>
<organism evidence="6 7">
    <name type="scientific">Alsobacter soli</name>
    <dbReference type="NCBI Taxonomy" id="2109933"/>
    <lineage>
        <taxon>Bacteria</taxon>
        <taxon>Pseudomonadati</taxon>
        <taxon>Pseudomonadota</taxon>
        <taxon>Alphaproteobacteria</taxon>
        <taxon>Hyphomicrobiales</taxon>
        <taxon>Alsobacteraceae</taxon>
        <taxon>Alsobacter</taxon>
    </lineage>
</organism>